<reference evidence="3 4" key="1">
    <citation type="submission" date="2016-08" db="EMBL/GenBank/DDBJ databases">
        <authorList>
            <consortium name="Lentinula edodes genome sequencing consortium"/>
            <person name="Sakamoto Y."/>
            <person name="Nakade K."/>
            <person name="Sato S."/>
            <person name="Yoshida Y."/>
            <person name="Miyazaki K."/>
            <person name="Natsume S."/>
            <person name="Konno N."/>
        </authorList>
    </citation>
    <scope>NUCLEOTIDE SEQUENCE [LARGE SCALE GENOMIC DNA]</scope>
    <source>
        <strain evidence="3 4">NBRC 111202</strain>
    </source>
</reference>
<comment type="caution">
    <text evidence="3">The sequence shown here is derived from an EMBL/GenBank/DDBJ whole genome shotgun (WGS) entry which is preliminary data.</text>
</comment>
<dbReference type="InterPro" id="IPR001138">
    <property type="entry name" value="Zn2Cys6_DnaBD"/>
</dbReference>
<organism evidence="3 4">
    <name type="scientific">Lentinula edodes</name>
    <name type="common">Shiitake mushroom</name>
    <name type="synonym">Lentinus edodes</name>
    <dbReference type="NCBI Taxonomy" id="5353"/>
    <lineage>
        <taxon>Eukaryota</taxon>
        <taxon>Fungi</taxon>
        <taxon>Dikarya</taxon>
        <taxon>Basidiomycota</taxon>
        <taxon>Agaricomycotina</taxon>
        <taxon>Agaricomycetes</taxon>
        <taxon>Agaricomycetidae</taxon>
        <taxon>Agaricales</taxon>
        <taxon>Marasmiineae</taxon>
        <taxon>Omphalotaceae</taxon>
        <taxon>Lentinula</taxon>
    </lineage>
</organism>
<accession>A0A1Q3EI64</accession>
<dbReference type="SUPFAM" id="SSF57701">
    <property type="entry name" value="Zn2/Cys6 DNA-binding domain"/>
    <property type="match status" value="1"/>
</dbReference>
<evidence type="ECO:0000313" key="4">
    <source>
        <dbReference type="Proteomes" id="UP000188533"/>
    </source>
</evidence>
<feature type="compositionally biased region" description="Polar residues" evidence="1">
    <location>
        <begin position="112"/>
        <end position="132"/>
    </location>
</feature>
<evidence type="ECO:0000256" key="1">
    <source>
        <dbReference type="SAM" id="MobiDB-lite"/>
    </source>
</evidence>
<dbReference type="GO" id="GO:0000981">
    <property type="term" value="F:DNA-binding transcription factor activity, RNA polymerase II-specific"/>
    <property type="evidence" value="ECO:0007669"/>
    <property type="project" value="InterPro"/>
</dbReference>
<dbReference type="Proteomes" id="UP000188533">
    <property type="component" value="Unassembled WGS sequence"/>
</dbReference>
<proteinExistence type="predicted"/>
<name>A0A1Q3EI64_LENED</name>
<dbReference type="CDD" id="cd00067">
    <property type="entry name" value="GAL4"/>
    <property type="match status" value="1"/>
</dbReference>
<sequence>MQHSLQFEFFKPPPLNSGFSQGPPPHLNHLSPALARACDRCKTLKCRCVRGDGSDSTYCKRCLDDNKKCVVSESRRINRPRGPKPGAKGKSRLTFDQDRNISASDFQGGRTGSLQSPEPIESSSAGVYSTMPDQNPDLVPHLISDSMNDHEHSAIAYNEASVSSSPWYNYETQNYDHYGEYVEAGNSSSTDPWRMEGHSGKNQFNPPQESYPAYNTWDGSVSFTEPQSYIADDDFQQSWNYSYYRNV</sequence>
<dbReference type="GO" id="GO:0008270">
    <property type="term" value="F:zinc ion binding"/>
    <property type="evidence" value="ECO:0007669"/>
    <property type="project" value="InterPro"/>
</dbReference>
<feature type="region of interest" description="Disordered" evidence="1">
    <location>
        <begin position="74"/>
        <end position="132"/>
    </location>
</feature>
<dbReference type="Gene3D" id="4.10.240.10">
    <property type="entry name" value="Zn(2)-C6 fungal-type DNA-binding domain"/>
    <property type="match status" value="1"/>
</dbReference>
<keyword evidence="4" id="KW-1185">Reference proteome</keyword>
<dbReference type="EMBL" id="BDGU01000364">
    <property type="protein sequence ID" value="GAW06913.1"/>
    <property type="molecule type" value="Genomic_DNA"/>
</dbReference>
<dbReference type="AlphaFoldDB" id="A0A1Q3EI64"/>
<feature type="compositionally biased region" description="Basic residues" evidence="1">
    <location>
        <begin position="77"/>
        <end position="91"/>
    </location>
</feature>
<protein>
    <submittedName>
        <fullName evidence="3">Fungal transcriptional regulatory N-terminal</fullName>
    </submittedName>
</protein>
<gene>
    <name evidence="3" type="ORF">LENED_008869</name>
</gene>
<dbReference type="PROSITE" id="PS00463">
    <property type="entry name" value="ZN2_CY6_FUNGAL_1"/>
    <property type="match status" value="1"/>
</dbReference>
<feature type="domain" description="Zn(2)-C6 fungal-type" evidence="2">
    <location>
        <begin position="37"/>
        <end position="69"/>
    </location>
</feature>
<reference evidence="3 4" key="2">
    <citation type="submission" date="2017-02" db="EMBL/GenBank/DDBJ databases">
        <title>A genome survey and senescence transcriptome analysis in Lentinula edodes.</title>
        <authorList>
            <person name="Sakamoto Y."/>
            <person name="Nakade K."/>
            <person name="Sato S."/>
            <person name="Yoshida Y."/>
            <person name="Miyazaki K."/>
            <person name="Natsume S."/>
            <person name="Konno N."/>
        </authorList>
    </citation>
    <scope>NUCLEOTIDE SEQUENCE [LARGE SCALE GENOMIC DNA]</scope>
    <source>
        <strain evidence="3 4">NBRC 111202</strain>
    </source>
</reference>
<evidence type="ECO:0000313" key="3">
    <source>
        <dbReference type="EMBL" id="GAW06913.1"/>
    </source>
</evidence>
<dbReference type="InterPro" id="IPR036864">
    <property type="entry name" value="Zn2-C6_fun-type_DNA-bd_sf"/>
</dbReference>
<evidence type="ECO:0000259" key="2">
    <source>
        <dbReference type="PROSITE" id="PS00463"/>
    </source>
</evidence>